<evidence type="ECO:0000313" key="5">
    <source>
        <dbReference type="Proteomes" id="UP000078544"/>
    </source>
</evidence>
<protein>
    <submittedName>
        <fullName evidence="4">Zn(2)-C6 fungal-type DNA-binding domain protein</fullName>
    </submittedName>
</protein>
<evidence type="ECO:0000256" key="1">
    <source>
        <dbReference type="ARBA" id="ARBA00023242"/>
    </source>
</evidence>
<dbReference type="GO" id="GO:0000981">
    <property type="term" value="F:DNA-binding transcription factor activity, RNA polymerase II-specific"/>
    <property type="evidence" value="ECO:0007669"/>
    <property type="project" value="InterPro"/>
</dbReference>
<dbReference type="AlphaFoldDB" id="A0A166RQ06"/>
<feature type="domain" description="Zn(2)-C6 fungal-type" evidence="3">
    <location>
        <begin position="11"/>
        <end position="41"/>
    </location>
</feature>
<feature type="compositionally biased region" description="Pro residues" evidence="2">
    <location>
        <begin position="71"/>
        <end position="87"/>
    </location>
</feature>
<keyword evidence="1" id="KW-0539">Nucleus</keyword>
<reference evidence="4 5" key="1">
    <citation type="journal article" date="2016" name="Genome Biol. Evol.">
        <title>Divergent and convergent evolution of fungal pathogenicity.</title>
        <authorList>
            <person name="Shang Y."/>
            <person name="Xiao G."/>
            <person name="Zheng P."/>
            <person name="Cen K."/>
            <person name="Zhan S."/>
            <person name="Wang C."/>
        </authorList>
    </citation>
    <scope>NUCLEOTIDE SEQUENCE [LARGE SCALE GENOMIC DNA]</scope>
    <source>
        <strain evidence="4 5">RCEF 2490</strain>
    </source>
</reference>
<keyword evidence="5" id="KW-1185">Reference proteome</keyword>
<sequence length="566" mass="61124">MLAAGPGARQACDSCRIRKIRCSEAAPPCAACLAAGIECTFARRPATRGPKKLRDKTLDRIRRGSVRSSSPPHPPPPPAAAAPPPPAAAASVSAVSQIADIIDVYAARLYPLWPIVEAAELRDALLSGSVPPGSTSHRLVEAVALATVEQLKLVTGWTGNAQLCRRRDGPADEPGDVAAAAAHHPLDELRISFFLHVYHENLEGGGASSLLFLREAITHAQILKLERESTYAALSEPDQQLYRRVFWLLFVTERGVALLHKLPAILKSSIKPPWYSVAADRTAQIFPDFLKLVHLFWIFDESGMFDMLRDADLGGDSQLSPSQNCLAMLQQSLQESAHHSDAPSLGSDVQRADVLVTREWMCAVLWRAALRFGIVIPAVNPLDIAKRFLGLVSQIPSSVLESHGPALEFKTFEIATTVVDAMQGSPHLVAATAEHELDRVLHGLRDVLSMSRGGNEKLLSLLNLKMSATATTSLVRQPSPPAIERSLFDDALLAIEDRSSWIYGDYFSQLQLDVPAAEQADSAVRSPTFPRSPSPLTQLLLGAGGMSWPGGGDGSRNLLRESHAPG</sequence>
<dbReference type="EMBL" id="AZGY01000001">
    <property type="protein sequence ID" value="OAA33215.1"/>
    <property type="molecule type" value="Genomic_DNA"/>
</dbReference>
<dbReference type="Pfam" id="PF00172">
    <property type="entry name" value="Zn_clus"/>
    <property type="match status" value="1"/>
</dbReference>
<feature type="compositionally biased region" description="Gly residues" evidence="2">
    <location>
        <begin position="545"/>
        <end position="554"/>
    </location>
</feature>
<dbReference type="PANTHER" id="PTHR31668:SF28">
    <property type="entry name" value="ZN(II)2CYS6 TRANSCRIPTION FACTOR (EUROFUNG)"/>
    <property type="match status" value="1"/>
</dbReference>
<dbReference type="PROSITE" id="PS00463">
    <property type="entry name" value="ZN2_CY6_FUNGAL_1"/>
    <property type="match status" value="1"/>
</dbReference>
<feature type="region of interest" description="Disordered" evidence="2">
    <location>
        <begin position="46"/>
        <end position="87"/>
    </location>
</feature>
<dbReference type="PANTHER" id="PTHR31668">
    <property type="entry name" value="GLUCOSE TRANSPORT TRANSCRIPTION REGULATOR RGT1-RELATED-RELATED"/>
    <property type="match status" value="1"/>
</dbReference>
<dbReference type="OrthoDB" id="4132249at2759"/>
<dbReference type="SMART" id="SM00066">
    <property type="entry name" value="GAL4"/>
    <property type="match status" value="1"/>
</dbReference>
<proteinExistence type="predicted"/>
<evidence type="ECO:0000256" key="2">
    <source>
        <dbReference type="SAM" id="MobiDB-lite"/>
    </source>
</evidence>
<dbReference type="InterPro" id="IPR001138">
    <property type="entry name" value="Zn2Cys6_DnaBD"/>
</dbReference>
<dbReference type="CDD" id="cd12148">
    <property type="entry name" value="fungal_TF_MHR"/>
    <property type="match status" value="1"/>
</dbReference>
<comment type="caution">
    <text evidence="4">The sequence shown here is derived from an EMBL/GenBank/DDBJ whole genome shotgun (WGS) entry which is preliminary data.</text>
</comment>
<dbReference type="STRING" id="1081109.A0A166RQ06"/>
<dbReference type="SUPFAM" id="SSF57701">
    <property type="entry name" value="Zn2/Cys6 DNA-binding domain"/>
    <property type="match status" value="1"/>
</dbReference>
<gene>
    <name evidence="4" type="ORF">AAL_00680</name>
</gene>
<dbReference type="GO" id="GO:0008270">
    <property type="term" value="F:zinc ion binding"/>
    <property type="evidence" value="ECO:0007669"/>
    <property type="project" value="InterPro"/>
</dbReference>
<name>A0A166RQ06_9HYPO</name>
<evidence type="ECO:0000313" key="4">
    <source>
        <dbReference type="EMBL" id="OAA33215.1"/>
    </source>
</evidence>
<dbReference type="Proteomes" id="UP000078544">
    <property type="component" value="Unassembled WGS sequence"/>
</dbReference>
<organism evidence="4 5">
    <name type="scientific">Moelleriella libera RCEF 2490</name>
    <dbReference type="NCBI Taxonomy" id="1081109"/>
    <lineage>
        <taxon>Eukaryota</taxon>
        <taxon>Fungi</taxon>
        <taxon>Dikarya</taxon>
        <taxon>Ascomycota</taxon>
        <taxon>Pezizomycotina</taxon>
        <taxon>Sordariomycetes</taxon>
        <taxon>Hypocreomycetidae</taxon>
        <taxon>Hypocreales</taxon>
        <taxon>Clavicipitaceae</taxon>
        <taxon>Moelleriella</taxon>
    </lineage>
</organism>
<dbReference type="PROSITE" id="PS50048">
    <property type="entry name" value="ZN2_CY6_FUNGAL_2"/>
    <property type="match status" value="1"/>
</dbReference>
<keyword evidence="4" id="KW-0238">DNA-binding</keyword>
<dbReference type="CDD" id="cd00067">
    <property type="entry name" value="GAL4"/>
    <property type="match status" value="1"/>
</dbReference>
<accession>A0A166RQ06</accession>
<dbReference type="Gene3D" id="4.10.240.10">
    <property type="entry name" value="Zn(2)-C6 fungal-type DNA-binding domain"/>
    <property type="match status" value="1"/>
</dbReference>
<dbReference type="GO" id="GO:0003677">
    <property type="term" value="F:DNA binding"/>
    <property type="evidence" value="ECO:0007669"/>
    <property type="project" value="UniProtKB-KW"/>
</dbReference>
<dbReference type="InterPro" id="IPR050797">
    <property type="entry name" value="Carb_Metab_Trans_Reg"/>
</dbReference>
<feature type="region of interest" description="Disordered" evidence="2">
    <location>
        <begin position="545"/>
        <end position="566"/>
    </location>
</feature>
<dbReference type="InterPro" id="IPR036864">
    <property type="entry name" value="Zn2-C6_fun-type_DNA-bd_sf"/>
</dbReference>
<evidence type="ECO:0000259" key="3">
    <source>
        <dbReference type="PROSITE" id="PS50048"/>
    </source>
</evidence>